<dbReference type="Pfam" id="PF00480">
    <property type="entry name" value="ROK"/>
    <property type="match status" value="1"/>
</dbReference>
<evidence type="ECO:0000256" key="3">
    <source>
        <dbReference type="ARBA" id="ARBA00022629"/>
    </source>
</evidence>
<dbReference type="InterPro" id="IPR036388">
    <property type="entry name" value="WH-like_DNA-bd_sf"/>
</dbReference>
<accession>A0ABU0A182</accession>
<gene>
    <name evidence="5" type="ORF">J2S74_004695</name>
</gene>
<keyword evidence="6" id="KW-1185">Reference proteome</keyword>
<dbReference type="Proteomes" id="UP001230005">
    <property type="component" value="Unassembled WGS sequence"/>
</dbReference>
<dbReference type="CDD" id="cd00090">
    <property type="entry name" value="HTH_ARSR"/>
    <property type="match status" value="1"/>
</dbReference>
<protein>
    <submittedName>
        <fullName evidence="5">Glucokinase-like ROK family protein</fullName>
    </submittedName>
</protein>
<sequence>MTFIPQTGSFEGMKSLNKSAILNLIRLKGPISRAEIAKITKLTPPTVGSIVGELLENNMLVEEAGQGKAQGGRKPIMLSINTSAFYVIGVYAAAEVINTVIATIGGEIVSSYENKLNIKPSKEEFLDMMKSGVREVIRSKRMKRDSILGIGVAMHGLVDPEKGSSVFAPHLHLEHIPIKDCLEEEFEIPVLVENDVRTLALAESWYGEGQGNSNFICLSVGLGVGSGIVINNEIYSGLYHSAGEVGHTIVDVNGPRCTCGNYGCLEAYASEFAILNRIKKGIRMGRDTVINRWIDGDDSKLTIEMVFRAAEEQDPLALEILEDSGRYLGIAIANIINIITPSKVILEGRIFEAGGDTILTPLKQMVKKSSLRNSPGEVSIVCSKLGKKGMVMGAFTLVLRKMFTPGGL</sequence>
<dbReference type="Pfam" id="PF13412">
    <property type="entry name" value="HTH_24"/>
    <property type="match status" value="1"/>
</dbReference>
<dbReference type="InterPro" id="IPR049874">
    <property type="entry name" value="ROK_cs"/>
</dbReference>
<reference evidence="5 6" key="1">
    <citation type="submission" date="2023-07" db="EMBL/GenBank/DDBJ databases">
        <title>Genomic Encyclopedia of Type Strains, Phase IV (KMG-IV): sequencing the most valuable type-strain genomes for metagenomic binning, comparative biology and taxonomic classification.</title>
        <authorList>
            <person name="Goeker M."/>
        </authorList>
    </citation>
    <scope>NUCLEOTIDE SEQUENCE [LARGE SCALE GENOMIC DNA]</scope>
    <source>
        <strain evidence="5 6">DSM 9768</strain>
    </source>
</reference>
<dbReference type="InterPro" id="IPR036390">
    <property type="entry name" value="WH_DNA-bd_sf"/>
</dbReference>
<dbReference type="InterPro" id="IPR043129">
    <property type="entry name" value="ATPase_NBD"/>
</dbReference>
<comment type="caution">
    <text evidence="5">The sequence shown here is derived from an EMBL/GenBank/DDBJ whole genome shotgun (WGS) entry which is preliminary data.</text>
</comment>
<name>A0ABU0A182_9BACI</name>
<dbReference type="PROSITE" id="PS01125">
    <property type="entry name" value="ROK"/>
    <property type="match status" value="1"/>
</dbReference>
<comment type="similarity">
    <text evidence="2">Belongs to the ROK (NagC/XylR) family.</text>
</comment>
<dbReference type="InterPro" id="IPR000600">
    <property type="entry name" value="ROK"/>
</dbReference>
<dbReference type="InterPro" id="IPR011991">
    <property type="entry name" value="ArsR-like_HTH"/>
</dbReference>
<evidence type="ECO:0000256" key="2">
    <source>
        <dbReference type="ARBA" id="ARBA00006479"/>
    </source>
</evidence>
<dbReference type="Gene3D" id="3.30.420.40">
    <property type="match status" value="2"/>
</dbReference>
<dbReference type="Gene3D" id="1.10.10.10">
    <property type="entry name" value="Winged helix-like DNA-binding domain superfamily/Winged helix DNA-binding domain"/>
    <property type="match status" value="1"/>
</dbReference>
<keyword evidence="3" id="KW-0859">Xylose metabolism</keyword>
<dbReference type="PANTHER" id="PTHR18964">
    <property type="entry name" value="ROK (REPRESSOR, ORF, KINASE) FAMILY"/>
    <property type="match status" value="1"/>
</dbReference>
<evidence type="ECO:0000256" key="4">
    <source>
        <dbReference type="ARBA" id="ARBA00023125"/>
    </source>
</evidence>
<evidence type="ECO:0000313" key="5">
    <source>
        <dbReference type="EMBL" id="MDQ0257237.1"/>
    </source>
</evidence>
<dbReference type="EMBL" id="JAUSUG010000024">
    <property type="protein sequence ID" value="MDQ0257237.1"/>
    <property type="molecule type" value="Genomic_DNA"/>
</dbReference>
<organism evidence="5 6">
    <name type="scientific">Evansella vedderi</name>
    <dbReference type="NCBI Taxonomy" id="38282"/>
    <lineage>
        <taxon>Bacteria</taxon>
        <taxon>Bacillati</taxon>
        <taxon>Bacillota</taxon>
        <taxon>Bacilli</taxon>
        <taxon>Bacillales</taxon>
        <taxon>Bacillaceae</taxon>
        <taxon>Evansella</taxon>
    </lineage>
</organism>
<evidence type="ECO:0000313" key="6">
    <source>
        <dbReference type="Proteomes" id="UP001230005"/>
    </source>
</evidence>
<dbReference type="RefSeq" id="WP_307330642.1">
    <property type="nucleotide sequence ID" value="NZ_JAUSUG010000024.1"/>
</dbReference>
<comment type="function">
    <text evidence="1">Transcriptional repressor of xylose-utilizing enzymes.</text>
</comment>
<evidence type="ECO:0000256" key="1">
    <source>
        <dbReference type="ARBA" id="ARBA00002486"/>
    </source>
</evidence>
<dbReference type="SUPFAM" id="SSF46785">
    <property type="entry name" value="Winged helix' DNA-binding domain"/>
    <property type="match status" value="1"/>
</dbReference>
<dbReference type="SUPFAM" id="SSF53067">
    <property type="entry name" value="Actin-like ATPase domain"/>
    <property type="match status" value="1"/>
</dbReference>
<keyword evidence="4" id="KW-0238">DNA-binding</keyword>
<proteinExistence type="inferred from homology"/>
<dbReference type="PANTHER" id="PTHR18964:SF149">
    <property type="entry name" value="BIFUNCTIONAL UDP-N-ACETYLGLUCOSAMINE 2-EPIMERASE_N-ACETYLMANNOSAMINE KINASE"/>
    <property type="match status" value="1"/>
</dbReference>
<keyword evidence="3" id="KW-0119">Carbohydrate metabolism</keyword>